<evidence type="ECO:0000256" key="8">
    <source>
        <dbReference type="ARBA" id="ARBA00023136"/>
    </source>
</evidence>
<feature type="transmembrane region" description="Helical" evidence="11">
    <location>
        <begin position="52"/>
        <end position="73"/>
    </location>
</feature>
<dbReference type="Gene3D" id="2.40.50.100">
    <property type="match status" value="1"/>
</dbReference>
<keyword evidence="6 11" id="KW-0812">Transmembrane</keyword>
<dbReference type="PANTHER" id="PTHR30386">
    <property type="entry name" value="MEMBRANE FUSION SUBUNIT OF EMRAB-TOLC MULTIDRUG EFFLUX PUMP"/>
    <property type="match status" value="1"/>
</dbReference>
<accession>A0A7W6JTD5</accession>
<comment type="caution">
    <text evidence="14">The sequence shown here is derived from an EMBL/GenBank/DDBJ whole genome shotgun (WGS) entry which is preliminary data.</text>
</comment>
<keyword evidence="9" id="KW-0175">Coiled coil</keyword>
<evidence type="ECO:0000313" key="14">
    <source>
        <dbReference type="EMBL" id="MBB4099208.1"/>
    </source>
</evidence>
<evidence type="ECO:0000256" key="5">
    <source>
        <dbReference type="ARBA" id="ARBA00022519"/>
    </source>
</evidence>
<evidence type="ECO:0000256" key="9">
    <source>
        <dbReference type="SAM" id="Coils"/>
    </source>
</evidence>
<feature type="region of interest" description="Disordered" evidence="10">
    <location>
        <begin position="1"/>
        <end position="42"/>
    </location>
</feature>
<gene>
    <name evidence="14" type="ORF">GGR46_002772</name>
</gene>
<feature type="region of interest" description="Disordered" evidence="10">
    <location>
        <begin position="379"/>
        <end position="398"/>
    </location>
</feature>
<dbReference type="GO" id="GO:0005886">
    <property type="term" value="C:plasma membrane"/>
    <property type="evidence" value="ECO:0007669"/>
    <property type="project" value="UniProtKB-SubCell"/>
</dbReference>
<keyword evidence="5" id="KW-0997">Cell inner membrane</keyword>
<reference evidence="14 15" key="1">
    <citation type="submission" date="2020-08" db="EMBL/GenBank/DDBJ databases">
        <title>Genomic Encyclopedia of Type Strains, Phase IV (KMG-IV): sequencing the most valuable type-strain genomes for metagenomic binning, comparative biology and taxonomic classification.</title>
        <authorList>
            <person name="Goeker M."/>
        </authorList>
    </citation>
    <scope>NUCLEOTIDE SEQUENCE [LARGE SCALE GENOMIC DNA]</scope>
    <source>
        <strain evidence="14 15">DSM 101806</strain>
    </source>
</reference>
<dbReference type="GO" id="GO:0015721">
    <property type="term" value="P:bile acid and bile salt transport"/>
    <property type="evidence" value="ECO:0007669"/>
    <property type="project" value="UniProtKB-ARBA"/>
</dbReference>
<dbReference type="InterPro" id="IPR058633">
    <property type="entry name" value="EmrA/FarA_HH"/>
</dbReference>
<dbReference type="Pfam" id="PF25885">
    <property type="entry name" value="HH_EMRA"/>
    <property type="match status" value="1"/>
</dbReference>
<dbReference type="GO" id="GO:1990961">
    <property type="term" value="P:xenobiotic detoxification by transmembrane export across the plasma membrane"/>
    <property type="evidence" value="ECO:0007669"/>
    <property type="project" value="UniProtKB-ARBA"/>
</dbReference>
<evidence type="ECO:0000256" key="6">
    <source>
        <dbReference type="ARBA" id="ARBA00022692"/>
    </source>
</evidence>
<feature type="domain" description="Multidrug export protein EmrA/FarA alpha-helical hairpin" evidence="12">
    <location>
        <begin position="128"/>
        <end position="242"/>
    </location>
</feature>
<keyword evidence="4" id="KW-1003">Cell membrane</keyword>
<evidence type="ECO:0000256" key="2">
    <source>
        <dbReference type="ARBA" id="ARBA00009477"/>
    </source>
</evidence>
<dbReference type="GO" id="GO:0046677">
    <property type="term" value="P:response to antibiotic"/>
    <property type="evidence" value="ECO:0007669"/>
    <property type="project" value="UniProtKB-ARBA"/>
</dbReference>
<evidence type="ECO:0000256" key="11">
    <source>
        <dbReference type="SAM" id="Phobius"/>
    </source>
</evidence>
<keyword evidence="7 11" id="KW-1133">Transmembrane helix</keyword>
<proteinExistence type="inferred from homology"/>
<evidence type="ECO:0000259" key="12">
    <source>
        <dbReference type="Pfam" id="PF25885"/>
    </source>
</evidence>
<dbReference type="AlphaFoldDB" id="A0A7W6JTD5"/>
<evidence type="ECO:0000256" key="1">
    <source>
        <dbReference type="ARBA" id="ARBA00004377"/>
    </source>
</evidence>
<keyword evidence="8 11" id="KW-0472">Membrane</keyword>
<evidence type="ECO:0000259" key="13">
    <source>
        <dbReference type="Pfam" id="PF25963"/>
    </source>
</evidence>
<dbReference type="RefSeq" id="WP_183998501.1">
    <property type="nucleotide sequence ID" value="NZ_JACIEH010000002.1"/>
</dbReference>
<dbReference type="PANTHER" id="PTHR30386:SF19">
    <property type="entry name" value="MULTIDRUG EXPORT PROTEIN EMRA-RELATED"/>
    <property type="match status" value="1"/>
</dbReference>
<comment type="similarity">
    <text evidence="2">Belongs to the membrane fusion protein (MFP) (TC 8.A.1) family.</text>
</comment>
<name>A0A7W6JTD5_9SPHN</name>
<dbReference type="EMBL" id="JACIEH010000002">
    <property type="protein sequence ID" value="MBB4099208.1"/>
    <property type="molecule type" value="Genomic_DNA"/>
</dbReference>
<organism evidence="14 15">
    <name type="scientific">Sphingomonas kyeonggiensis</name>
    <dbReference type="NCBI Taxonomy" id="1268553"/>
    <lineage>
        <taxon>Bacteria</taxon>
        <taxon>Pseudomonadati</taxon>
        <taxon>Pseudomonadota</taxon>
        <taxon>Alphaproteobacteria</taxon>
        <taxon>Sphingomonadales</taxon>
        <taxon>Sphingomonadaceae</taxon>
        <taxon>Sphingomonas</taxon>
    </lineage>
</organism>
<protein>
    <submittedName>
        <fullName evidence="14">Membrane fusion protein (Multidrug efflux system)</fullName>
    </submittedName>
</protein>
<dbReference type="Proteomes" id="UP000557392">
    <property type="component" value="Unassembled WGS sequence"/>
</dbReference>
<evidence type="ECO:0000256" key="3">
    <source>
        <dbReference type="ARBA" id="ARBA00022448"/>
    </source>
</evidence>
<comment type="subcellular location">
    <subcellularLocation>
        <location evidence="1">Cell inner membrane</location>
        <topology evidence="1">Single-pass membrane protein</topology>
    </subcellularLocation>
</comment>
<evidence type="ECO:0000313" key="15">
    <source>
        <dbReference type="Proteomes" id="UP000557392"/>
    </source>
</evidence>
<dbReference type="Gene3D" id="2.40.30.170">
    <property type="match status" value="1"/>
</dbReference>
<feature type="compositionally biased region" description="Basic and acidic residues" evidence="10">
    <location>
        <begin position="9"/>
        <end position="27"/>
    </location>
</feature>
<evidence type="ECO:0000256" key="10">
    <source>
        <dbReference type="SAM" id="MobiDB-lite"/>
    </source>
</evidence>
<feature type="coiled-coil region" evidence="9">
    <location>
        <begin position="144"/>
        <end position="171"/>
    </location>
</feature>
<dbReference type="Pfam" id="PF25963">
    <property type="entry name" value="Beta-barrel_AAEA"/>
    <property type="match status" value="1"/>
</dbReference>
<sequence length="420" mass="43269">MTDTTEGALKARGEKLPPVEPKAEPETTRAAPPPAPPAAAAAPATKSRARKIGFLILGAVVLIGAIIYAVLVFTAPPSEETDDAYVGGNIVAVTARDGGTVLALHADNTQQVTQGAPLIDLDPATTDVQLAAAEAALGRAVRAVRSNNAQVDEAGAEIAQAQAELSRAQNDYSRRRGAAADGAVSGEEVSHAGDAVTTARASLNLARAKQAQAASTVAGTSVYNNPQVLAAIADVRQAAINSSHMRIVAPVSGVIAQRTVQLGQKVAAGTPLMAVVPLDSLWIDANFRETQLQHLRVGQPVTIHADVYGNDVTYHGKVLGLGAGSGSAFSLLPPQNASGNWIKIVQRVPVRIALDPAELKKNPLRVGLSVDVKVATSDRSGPMVAGSSPPAGAVQRSLDGGPQIEARIRQIIAENLGRGR</sequence>
<dbReference type="InterPro" id="IPR050739">
    <property type="entry name" value="MFP"/>
</dbReference>
<feature type="domain" description="p-hydroxybenzoic acid efflux pump subunit AaeA-like beta-barrel" evidence="13">
    <location>
        <begin position="280"/>
        <end position="374"/>
    </location>
</feature>
<evidence type="ECO:0000256" key="7">
    <source>
        <dbReference type="ARBA" id="ARBA00022989"/>
    </source>
</evidence>
<keyword evidence="3" id="KW-0813">Transport</keyword>
<keyword evidence="15" id="KW-1185">Reference proteome</keyword>
<dbReference type="FunFam" id="2.40.30.170:FF:000003">
    <property type="entry name" value="Multidrug resistance protein A"/>
    <property type="match status" value="1"/>
</dbReference>
<dbReference type="SUPFAM" id="SSF111369">
    <property type="entry name" value="HlyD-like secretion proteins"/>
    <property type="match status" value="1"/>
</dbReference>
<dbReference type="Gene3D" id="1.10.287.470">
    <property type="entry name" value="Helix hairpin bin"/>
    <property type="match status" value="2"/>
</dbReference>
<evidence type="ECO:0000256" key="4">
    <source>
        <dbReference type="ARBA" id="ARBA00022475"/>
    </source>
</evidence>
<dbReference type="InterPro" id="IPR058634">
    <property type="entry name" value="AaeA-lik-b-barrel"/>
</dbReference>